<gene>
    <name evidence="2" type="primary">LOC107820396</name>
</gene>
<accession>A0A1S4CMJ3</accession>
<reference evidence="2" key="1">
    <citation type="submission" date="2025-08" db="UniProtKB">
        <authorList>
            <consortium name="RefSeq"/>
        </authorList>
    </citation>
    <scope>IDENTIFICATION</scope>
</reference>
<keyword evidence="1" id="KW-0175">Coiled coil</keyword>
<dbReference type="PANTHER" id="PTHR33710:SF82">
    <property type="match status" value="1"/>
</dbReference>
<dbReference type="PANTHER" id="PTHR33710">
    <property type="entry name" value="BNAC02G09200D PROTEIN"/>
    <property type="match status" value="1"/>
</dbReference>
<organism evidence="2">
    <name type="scientific">Nicotiana tabacum</name>
    <name type="common">Common tobacco</name>
    <dbReference type="NCBI Taxonomy" id="4097"/>
    <lineage>
        <taxon>Eukaryota</taxon>
        <taxon>Viridiplantae</taxon>
        <taxon>Streptophyta</taxon>
        <taxon>Embryophyta</taxon>
        <taxon>Tracheophyta</taxon>
        <taxon>Spermatophyta</taxon>
        <taxon>Magnoliopsida</taxon>
        <taxon>eudicotyledons</taxon>
        <taxon>Gunneridae</taxon>
        <taxon>Pentapetalae</taxon>
        <taxon>asterids</taxon>
        <taxon>lamiids</taxon>
        <taxon>Solanales</taxon>
        <taxon>Solanaceae</taxon>
        <taxon>Nicotianoideae</taxon>
        <taxon>Nicotianeae</taxon>
        <taxon>Nicotiana</taxon>
    </lineage>
</organism>
<evidence type="ECO:0000256" key="1">
    <source>
        <dbReference type="SAM" id="Coils"/>
    </source>
</evidence>
<dbReference type="KEGG" id="nta:107820396"/>
<proteinExistence type="predicted"/>
<dbReference type="OrthoDB" id="1305376at2759"/>
<dbReference type="RefSeq" id="XP_016502164.1">
    <property type="nucleotide sequence ID" value="XM_016646678.1"/>
</dbReference>
<sequence length="315" mass="37657">MPFKQKEMTLFLKKYRVEVTGIAETRVKVNKARRITQKIAKDWQVKYNYDHAYNGRIWLLWKPHIKLQILEVNAQFIHCEVEGPNCQKGLFLTVIYARWYYIWCNKRDDNARVYSKIDLAFGNYNWLMNYGHIEAEYLNPGVSDHSPNLLKCNCIVQQQNLHPRPFKLYQAVLHHPDFAGILKKVWAQDYKDIGMSRTWQKLKRLKEALRELNTYMTSYQQKLNQAKQELELAQYNISLQPLCQIYIEQEKEALIEVEKWSNVEEQVLRQKSRATWIQYRDVNTKYFHAQWKMRISANTINSIHNDAGIKIIEPK</sequence>
<feature type="coiled-coil region" evidence="1">
    <location>
        <begin position="202"/>
        <end position="236"/>
    </location>
</feature>
<evidence type="ECO:0000313" key="2">
    <source>
        <dbReference type="RefSeq" id="XP_016502164.1"/>
    </source>
</evidence>
<dbReference type="PaxDb" id="4097-A0A1S4CMJ3"/>
<name>A0A1S4CMJ3_TOBAC</name>
<dbReference type="AlphaFoldDB" id="A0A1S4CMJ3"/>
<protein>
    <submittedName>
        <fullName evidence="2">Uncharacterized protein</fullName>
    </submittedName>
</protein>